<evidence type="ECO:0000259" key="4">
    <source>
        <dbReference type="PROSITE" id="PS50042"/>
    </source>
</evidence>
<dbReference type="OrthoDB" id="7584044at2"/>
<dbReference type="InterPro" id="IPR012318">
    <property type="entry name" value="HTH_CRP"/>
</dbReference>
<keyword evidence="6" id="KW-0808">Transferase</keyword>
<dbReference type="PROSITE" id="PS51063">
    <property type="entry name" value="HTH_CRP_2"/>
    <property type="match status" value="1"/>
</dbReference>
<name>A0A1N7QAM1_9PROT</name>
<keyword evidence="2" id="KW-0238">DNA-binding</keyword>
<dbReference type="InterPro" id="IPR014710">
    <property type="entry name" value="RmlC-like_jellyroll"/>
</dbReference>
<evidence type="ECO:0000313" key="7">
    <source>
        <dbReference type="Proteomes" id="UP000185678"/>
    </source>
</evidence>
<evidence type="ECO:0000259" key="5">
    <source>
        <dbReference type="PROSITE" id="PS51063"/>
    </source>
</evidence>
<dbReference type="GO" id="GO:0005829">
    <property type="term" value="C:cytosol"/>
    <property type="evidence" value="ECO:0007669"/>
    <property type="project" value="TreeGrafter"/>
</dbReference>
<dbReference type="GO" id="GO:0003700">
    <property type="term" value="F:DNA-binding transcription factor activity"/>
    <property type="evidence" value="ECO:0007669"/>
    <property type="project" value="TreeGrafter"/>
</dbReference>
<dbReference type="EMBL" id="FTOA01000013">
    <property type="protein sequence ID" value="SIT19905.1"/>
    <property type="molecule type" value="Genomic_DNA"/>
</dbReference>
<organism evidence="6 7">
    <name type="scientific">Insolitispirillum peregrinum</name>
    <dbReference type="NCBI Taxonomy" id="80876"/>
    <lineage>
        <taxon>Bacteria</taxon>
        <taxon>Pseudomonadati</taxon>
        <taxon>Pseudomonadota</taxon>
        <taxon>Alphaproteobacteria</taxon>
        <taxon>Rhodospirillales</taxon>
        <taxon>Novispirillaceae</taxon>
        <taxon>Insolitispirillum</taxon>
    </lineage>
</organism>
<dbReference type="InterPro" id="IPR036388">
    <property type="entry name" value="WH-like_DNA-bd_sf"/>
</dbReference>
<feature type="domain" description="Cyclic nucleotide-binding" evidence="4">
    <location>
        <begin position="41"/>
        <end position="143"/>
    </location>
</feature>
<evidence type="ECO:0000256" key="1">
    <source>
        <dbReference type="ARBA" id="ARBA00023015"/>
    </source>
</evidence>
<evidence type="ECO:0000256" key="3">
    <source>
        <dbReference type="ARBA" id="ARBA00023163"/>
    </source>
</evidence>
<dbReference type="STRING" id="80876.SAMN05421779_11335"/>
<dbReference type="SUPFAM" id="SSF46785">
    <property type="entry name" value="Winged helix' DNA-binding domain"/>
    <property type="match status" value="1"/>
</dbReference>
<dbReference type="SUPFAM" id="SSF51206">
    <property type="entry name" value="cAMP-binding domain-like"/>
    <property type="match status" value="1"/>
</dbReference>
<sequence>MRAAHAYRVLSPVASEDPALTPEGCRRAARCRACTVRQNALFVNLTYDELDAIAWKVPEETIPAGETLYRSGDQPGTIFILRSGLIKLETYLSDGSYRIVRLARRSDLLGLERLLDSPCDHTAIALADTEVCKVPLEVVRQVMAHQPWLSTQMIRHWHQALQQADGWLAQYSLGAGRQRVARFLVDLHDLSGDDQGRITIPSRDDVGAILGITKETASRLIADFHRTGLLTKIDQQRATIQRAPLAGIAEGE</sequence>
<evidence type="ECO:0000256" key="2">
    <source>
        <dbReference type="ARBA" id="ARBA00023125"/>
    </source>
</evidence>
<accession>A0A1N7QAM1</accession>
<keyword evidence="6" id="KW-0418">Kinase</keyword>
<dbReference type="Pfam" id="PF00027">
    <property type="entry name" value="cNMP_binding"/>
    <property type="match status" value="1"/>
</dbReference>
<proteinExistence type="predicted"/>
<dbReference type="CDD" id="cd00038">
    <property type="entry name" value="CAP_ED"/>
    <property type="match status" value="1"/>
</dbReference>
<dbReference type="Pfam" id="PF13545">
    <property type="entry name" value="HTH_Crp_2"/>
    <property type="match status" value="1"/>
</dbReference>
<keyword evidence="7" id="KW-1185">Reference proteome</keyword>
<dbReference type="InterPro" id="IPR000595">
    <property type="entry name" value="cNMP-bd_dom"/>
</dbReference>
<dbReference type="PANTHER" id="PTHR24567:SF28">
    <property type="entry name" value="LISTERIOLYSIN REGULATORY PROTEIN"/>
    <property type="match status" value="1"/>
</dbReference>
<dbReference type="Gene3D" id="2.60.120.10">
    <property type="entry name" value="Jelly Rolls"/>
    <property type="match status" value="1"/>
</dbReference>
<gene>
    <name evidence="6" type="ORF">SAMN05421779_11335</name>
</gene>
<dbReference type="InterPro" id="IPR018490">
    <property type="entry name" value="cNMP-bd_dom_sf"/>
</dbReference>
<evidence type="ECO:0000313" key="6">
    <source>
        <dbReference type="EMBL" id="SIT19905.1"/>
    </source>
</evidence>
<dbReference type="AlphaFoldDB" id="A0A1N7QAM1"/>
<protein>
    <submittedName>
        <fullName evidence="6">cAMP-binding domain of CRP or a regulatory subunit of cAMP-dependent protein kinases</fullName>
    </submittedName>
</protein>
<keyword evidence="3" id="KW-0804">Transcription</keyword>
<dbReference type="InterPro" id="IPR036390">
    <property type="entry name" value="WH_DNA-bd_sf"/>
</dbReference>
<dbReference type="InterPro" id="IPR050397">
    <property type="entry name" value="Env_Response_Regulators"/>
</dbReference>
<reference evidence="6 7" key="1">
    <citation type="submission" date="2017-01" db="EMBL/GenBank/DDBJ databases">
        <authorList>
            <person name="Mah S.A."/>
            <person name="Swanson W.J."/>
            <person name="Moy G.W."/>
            <person name="Vacquier V.D."/>
        </authorList>
    </citation>
    <scope>NUCLEOTIDE SEQUENCE [LARGE SCALE GENOMIC DNA]</scope>
    <source>
        <strain evidence="6 7">DSM 11589</strain>
    </source>
</reference>
<feature type="domain" description="HTH crp-type" evidence="5">
    <location>
        <begin position="174"/>
        <end position="244"/>
    </location>
</feature>
<dbReference type="PROSITE" id="PS50042">
    <property type="entry name" value="CNMP_BINDING_3"/>
    <property type="match status" value="1"/>
</dbReference>
<dbReference type="GO" id="GO:0003677">
    <property type="term" value="F:DNA binding"/>
    <property type="evidence" value="ECO:0007669"/>
    <property type="project" value="UniProtKB-KW"/>
</dbReference>
<dbReference type="Proteomes" id="UP000185678">
    <property type="component" value="Unassembled WGS sequence"/>
</dbReference>
<dbReference type="RefSeq" id="WP_084195025.1">
    <property type="nucleotide sequence ID" value="NZ_FTOA01000013.1"/>
</dbReference>
<dbReference type="PANTHER" id="PTHR24567">
    <property type="entry name" value="CRP FAMILY TRANSCRIPTIONAL REGULATORY PROTEIN"/>
    <property type="match status" value="1"/>
</dbReference>
<dbReference type="SMART" id="SM00100">
    <property type="entry name" value="cNMP"/>
    <property type="match status" value="1"/>
</dbReference>
<dbReference type="GO" id="GO:0016301">
    <property type="term" value="F:kinase activity"/>
    <property type="evidence" value="ECO:0007669"/>
    <property type="project" value="UniProtKB-KW"/>
</dbReference>
<dbReference type="Gene3D" id="1.10.10.10">
    <property type="entry name" value="Winged helix-like DNA-binding domain superfamily/Winged helix DNA-binding domain"/>
    <property type="match status" value="1"/>
</dbReference>
<keyword evidence="1" id="KW-0805">Transcription regulation</keyword>